<reference evidence="1 2" key="1">
    <citation type="submission" date="2020-03" db="EMBL/GenBank/DDBJ databases">
        <title>Whole genome shotgun sequence of Phytohabitans rumicis NBRC 108638.</title>
        <authorList>
            <person name="Komaki H."/>
            <person name="Tamura T."/>
        </authorList>
    </citation>
    <scope>NUCLEOTIDE SEQUENCE [LARGE SCALE GENOMIC DNA]</scope>
    <source>
        <strain evidence="1 2">NBRC 108638</strain>
    </source>
</reference>
<name>A0A6V8LCC2_9ACTN</name>
<proteinExistence type="predicted"/>
<dbReference type="RefSeq" id="WP_173078730.1">
    <property type="nucleotide sequence ID" value="NZ_BLPG01000001.1"/>
</dbReference>
<evidence type="ECO:0000313" key="1">
    <source>
        <dbReference type="EMBL" id="GFJ91706.1"/>
    </source>
</evidence>
<dbReference type="EMBL" id="BLPG01000001">
    <property type="protein sequence ID" value="GFJ91706.1"/>
    <property type="molecule type" value="Genomic_DNA"/>
</dbReference>
<reference evidence="1 2" key="2">
    <citation type="submission" date="2020-03" db="EMBL/GenBank/DDBJ databases">
        <authorList>
            <person name="Ichikawa N."/>
            <person name="Kimura A."/>
            <person name="Kitahashi Y."/>
            <person name="Uohara A."/>
        </authorList>
    </citation>
    <scope>NUCLEOTIDE SEQUENCE [LARGE SCALE GENOMIC DNA]</scope>
    <source>
        <strain evidence="1 2">NBRC 108638</strain>
    </source>
</reference>
<accession>A0A6V8LCC2</accession>
<dbReference type="AlphaFoldDB" id="A0A6V8LCC2"/>
<gene>
    <name evidence="1" type="ORF">Prum_053480</name>
</gene>
<organism evidence="1 2">
    <name type="scientific">Phytohabitans rumicis</name>
    <dbReference type="NCBI Taxonomy" id="1076125"/>
    <lineage>
        <taxon>Bacteria</taxon>
        <taxon>Bacillati</taxon>
        <taxon>Actinomycetota</taxon>
        <taxon>Actinomycetes</taxon>
        <taxon>Micromonosporales</taxon>
        <taxon>Micromonosporaceae</taxon>
    </lineage>
</organism>
<evidence type="ECO:0000313" key="2">
    <source>
        <dbReference type="Proteomes" id="UP000482960"/>
    </source>
</evidence>
<sequence>MIVACTKANITAMPPSLAYQLVDSPDHGCARVEWHDGPVSYSAADLLHASQESPEDRADRIDAAAWLRGHLVDNGGEAKPNDVIGTGRKVGLSPDALKRAKRQAGVVSRKVDDGWLWVIEP</sequence>
<dbReference type="Proteomes" id="UP000482960">
    <property type="component" value="Unassembled WGS sequence"/>
</dbReference>
<keyword evidence="2" id="KW-1185">Reference proteome</keyword>
<comment type="caution">
    <text evidence="1">The sequence shown here is derived from an EMBL/GenBank/DDBJ whole genome shotgun (WGS) entry which is preliminary data.</text>
</comment>
<protein>
    <submittedName>
        <fullName evidence="1">Uncharacterized protein</fullName>
    </submittedName>
</protein>